<name>A0A238WCS7_HALVU</name>
<feature type="region of interest" description="Disordered" evidence="1">
    <location>
        <begin position="1"/>
        <end position="24"/>
    </location>
</feature>
<accession>A0A238WCS7</accession>
<dbReference type="AlphaFoldDB" id="A0A238WCS7"/>
<dbReference type="OrthoDB" id="203316at2157"/>
<reference evidence="2 3" key="1">
    <citation type="submission" date="2017-06" db="EMBL/GenBank/DDBJ databases">
        <authorList>
            <person name="Kim H.J."/>
            <person name="Triplett B.A."/>
        </authorList>
    </citation>
    <scope>NUCLEOTIDE SEQUENCE [LARGE SCALE GENOMIC DNA]</scope>
    <source>
        <strain evidence="2 3">DSM 8800</strain>
    </source>
</reference>
<dbReference type="EMBL" id="FZNQ01000007">
    <property type="protein sequence ID" value="SNR44372.1"/>
    <property type="molecule type" value="Genomic_DNA"/>
</dbReference>
<evidence type="ECO:0000313" key="3">
    <source>
        <dbReference type="Proteomes" id="UP000198397"/>
    </source>
</evidence>
<keyword evidence="3" id="KW-1185">Reference proteome</keyword>
<dbReference type="RefSeq" id="WP_089384575.1">
    <property type="nucleotide sequence ID" value="NZ_FZNQ01000007.1"/>
</dbReference>
<proteinExistence type="predicted"/>
<gene>
    <name evidence="2" type="ORF">SAMN06264855_10731</name>
</gene>
<evidence type="ECO:0000313" key="2">
    <source>
        <dbReference type="EMBL" id="SNR44372.1"/>
    </source>
</evidence>
<organism evidence="2 3">
    <name type="scientific">Halorubrum vacuolatum</name>
    <name type="common">Natronobacterium vacuolatum</name>
    <dbReference type="NCBI Taxonomy" id="63740"/>
    <lineage>
        <taxon>Archaea</taxon>
        <taxon>Methanobacteriati</taxon>
        <taxon>Methanobacteriota</taxon>
        <taxon>Stenosarchaea group</taxon>
        <taxon>Halobacteria</taxon>
        <taxon>Halobacteriales</taxon>
        <taxon>Haloferacaceae</taxon>
        <taxon>Halorubrum</taxon>
    </lineage>
</organism>
<protein>
    <recommendedName>
        <fullName evidence="4">Small CPxCG-related zinc finger protein</fullName>
    </recommendedName>
</protein>
<evidence type="ECO:0000256" key="1">
    <source>
        <dbReference type="SAM" id="MobiDB-lite"/>
    </source>
</evidence>
<sequence length="77" mass="8124">MGLIDTVTDMLQGSGQRAPGGGDGSTASYWCDDCGVRVRDVEVDDEGLDRNEEGTPICPECGESMRFERATGSSCAC</sequence>
<evidence type="ECO:0008006" key="4">
    <source>
        <dbReference type="Google" id="ProtNLM"/>
    </source>
</evidence>
<dbReference type="Proteomes" id="UP000198397">
    <property type="component" value="Unassembled WGS sequence"/>
</dbReference>